<protein>
    <submittedName>
        <fullName evidence="1">Glycosyl transferase</fullName>
    </submittedName>
</protein>
<dbReference type="GO" id="GO:0016740">
    <property type="term" value="F:transferase activity"/>
    <property type="evidence" value="ECO:0007669"/>
    <property type="project" value="UniProtKB-KW"/>
</dbReference>
<evidence type="ECO:0000313" key="2">
    <source>
        <dbReference type="Proteomes" id="UP000555836"/>
    </source>
</evidence>
<evidence type="ECO:0000313" key="1">
    <source>
        <dbReference type="EMBL" id="NMU29489.1"/>
    </source>
</evidence>
<name>A0A7Y0SAP1_VIBPH</name>
<gene>
    <name evidence="1" type="ORF">HKB21_28170</name>
</gene>
<dbReference type="EMBL" id="JABCLD010002193">
    <property type="protein sequence ID" value="NMU29489.1"/>
    <property type="molecule type" value="Genomic_DNA"/>
</dbReference>
<accession>A0A7Y0SAP1</accession>
<sequence length="107" mass="12510">AKIYSVSERKQIKEFSHAVQDSFKDEYFISLNYKRLMTLRPDYGYRNTSLLKDKELRDNTQDGLWFVDIKTGNTKLLFSLDDACKINPTPDFQSAVHKFNHVMISPS</sequence>
<dbReference type="Proteomes" id="UP000555836">
    <property type="component" value="Unassembled WGS sequence"/>
</dbReference>
<comment type="caution">
    <text evidence="1">The sequence shown here is derived from an EMBL/GenBank/DDBJ whole genome shotgun (WGS) entry which is preliminary data.</text>
</comment>
<feature type="non-terminal residue" evidence="1">
    <location>
        <position position="1"/>
    </location>
</feature>
<organism evidence="1 2">
    <name type="scientific">Vibrio parahaemolyticus</name>
    <dbReference type="NCBI Taxonomy" id="670"/>
    <lineage>
        <taxon>Bacteria</taxon>
        <taxon>Pseudomonadati</taxon>
        <taxon>Pseudomonadota</taxon>
        <taxon>Gammaproteobacteria</taxon>
        <taxon>Vibrionales</taxon>
        <taxon>Vibrionaceae</taxon>
        <taxon>Vibrio</taxon>
    </lineage>
</organism>
<dbReference type="AlphaFoldDB" id="A0A7Y0SAP1"/>
<reference evidence="1 2" key="1">
    <citation type="submission" date="2020-04" db="EMBL/GenBank/DDBJ databases">
        <title>Whole-genome sequencing of Vibrio spp. from China reveals different genetic environments of blaCTX-M-14 among diverse lineages.</title>
        <authorList>
            <person name="Zheng Z."/>
            <person name="Ye L."/>
            <person name="Chen S."/>
        </authorList>
    </citation>
    <scope>NUCLEOTIDE SEQUENCE [LARGE SCALE GENOMIC DNA]</scope>
    <source>
        <strain evidence="1 2">Vb0574</strain>
    </source>
</reference>
<keyword evidence="1" id="KW-0808">Transferase</keyword>
<proteinExistence type="predicted"/>
<feature type="non-terminal residue" evidence="1">
    <location>
        <position position="107"/>
    </location>
</feature>